<dbReference type="RefSeq" id="WP_336596667.1">
    <property type="nucleotide sequence ID" value="NZ_JACFYJ010000003.1"/>
</dbReference>
<gene>
    <name evidence="5" type="ORF">H3V53_03070</name>
</gene>
<reference evidence="5 6" key="1">
    <citation type="journal article" date="2022" name="Arch. Microbiol.">
        <title>Paraburkholderia bengalensis sp. nov. isolated from roots of Oryza sativa, IR64.</title>
        <authorList>
            <person name="Nag P."/>
            <person name="Mondal N."/>
            <person name="Sarkar J."/>
            <person name="Das S."/>
        </authorList>
    </citation>
    <scope>NUCLEOTIDE SEQUENCE [LARGE SCALE GENOMIC DNA]</scope>
    <source>
        <strain evidence="5 6">IR64_4_BI</strain>
    </source>
</reference>
<dbReference type="PANTHER" id="PTHR46847:SF1">
    <property type="entry name" value="D-ALLOSE-BINDING PERIPLASMIC PROTEIN-RELATED"/>
    <property type="match status" value="1"/>
</dbReference>
<dbReference type="InterPro" id="IPR025997">
    <property type="entry name" value="SBP_2_dom"/>
</dbReference>
<proteinExistence type="inferred from homology"/>
<dbReference type="Proteomes" id="UP001386437">
    <property type="component" value="Unassembled WGS sequence"/>
</dbReference>
<comment type="similarity">
    <text evidence="2">Belongs to the bacterial solute-binding protein 2 family.</text>
</comment>
<organism evidence="5 6">
    <name type="scientific">Paraburkholderia bengalensis</name>
    <dbReference type="NCBI Taxonomy" id="2747562"/>
    <lineage>
        <taxon>Bacteria</taxon>
        <taxon>Pseudomonadati</taxon>
        <taxon>Pseudomonadota</taxon>
        <taxon>Betaproteobacteria</taxon>
        <taxon>Burkholderiales</taxon>
        <taxon>Burkholderiaceae</taxon>
        <taxon>Paraburkholderia</taxon>
    </lineage>
</organism>
<feature type="domain" description="Periplasmic binding protein" evidence="4">
    <location>
        <begin position="35"/>
        <end position="295"/>
    </location>
</feature>
<sequence length="319" mass="33713">MLDKQRRQFIVGSALGAAGLVWTNALCAASRSDTIALVLKSMSDPFTRTMIDGAQTFQKHYPHPFQLVVDGCATETDADGQISIVGNLISQRVSAIVLAPADSKALIPVTSECIGRGIITLTIDNPLDPDALNAAGVHVPFVGPDNRRGARLVGSYLASKLHGGDQVGIVEGVPGSRNAQQRTAGFTDEMKAAHVQVVALEAGDWEYDKGRLAASTILARKPEIRALLCGNDNMAMGAVDAVRAAKKTGAVFITGYNNSDAIKPLLKNGRILATVDQFAAKQAVYGVDVALQALLQQQKQGDLPAFIQTPLTLVTRTSA</sequence>
<evidence type="ECO:0000256" key="3">
    <source>
        <dbReference type="ARBA" id="ARBA00022729"/>
    </source>
</evidence>
<dbReference type="EMBL" id="JACFYJ010000003">
    <property type="protein sequence ID" value="MEI5996225.1"/>
    <property type="molecule type" value="Genomic_DNA"/>
</dbReference>
<keyword evidence="3" id="KW-0732">Signal</keyword>
<dbReference type="Gene3D" id="3.40.50.2300">
    <property type="match status" value="2"/>
</dbReference>
<accession>A0ABU8IL25</accession>
<protein>
    <submittedName>
        <fullName evidence="5">Substrate-binding domain-containing protein</fullName>
    </submittedName>
</protein>
<evidence type="ECO:0000313" key="6">
    <source>
        <dbReference type="Proteomes" id="UP001386437"/>
    </source>
</evidence>
<dbReference type="PANTHER" id="PTHR46847">
    <property type="entry name" value="D-ALLOSE-BINDING PERIPLASMIC PROTEIN-RELATED"/>
    <property type="match status" value="1"/>
</dbReference>
<dbReference type="Pfam" id="PF13407">
    <property type="entry name" value="Peripla_BP_4"/>
    <property type="match status" value="1"/>
</dbReference>
<keyword evidence="6" id="KW-1185">Reference proteome</keyword>
<comment type="subcellular location">
    <subcellularLocation>
        <location evidence="1">Cell envelope</location>
    </subcellularLocation>
</comment>
<evidence type="ECO:0000259" key="4">
    <source>
        <dbReference type="Pfam" id="PF13407"/>
    </source>
</evidence>
<dbReference type="SUPFAM" id="SSF53822">
    <property type="entry name" value="Periplasmic binding protein-like I"/>
    <property type="match status" value="1"/>
</dbReference>
<evidence type="ECO:0000256" key="1">
    <source>
        <dbReference type="ARBA" id="ARBA00004196"/>
    </source>
</evidence>
<name>A0ABU8IL25_9BURK</name>
<evidence type="ECO:0000256" key="2">
    <source>
        <dbReference type="ARBA" id="ARBA00007639"/>
    </source>
</evidence>
<evidence type="ECO:0000313" key="5">
    <source>
        <dbReference type="EMBL" id="MEI5996225.1"/>
    </source>
</evidence>
<dbReference type="InterPro" id="IPR028082">
    <property type="entry name" value="Peripla_BP_I"/>
</dbReference>
<comment type="caution">
    <text evidence="5">The sequence shown here is derived from an EMBL/GenBank/DDBJ whole genome shotgun (WGS) entry which is preliminary data.</text>
</comment>